<dbReference type="EMBL" id="BAABLX010000009">
    <property type="protein sequence ID" value="GAA4937522.1"/>
    <property type="molecule type" value="Genomic_DNA"/>
</dbReference>
<evidence type="ECO:0000313" key="3">
    <source>
        <dbReference type="Proteomes" id="UP001409585"/>
    </source>
</evidence>
<dbReference type="SUPFAM" id="SSF52540">
    <property type="entry name" value="P-loop containing nucleoside triphosphate hydrolases"/>
    <property type="match status" value="1"/>
</dbReference>
<dbReference type="Gene3D" id="3.40.50.300">
    <property type="entry name" value="P-loop containing nucleotide triphosphate hydrolases"/>
    <property type="match status" value="1"/>
</dbReference>
<dbReference type="RefSeq" id="WP_345419238.1">
    <property type="nucleotide sequence ID" value="NZ_AP031496.1"/>
</dbReference>
<dbReference type="Pfam" id="PF13401">
    <property type="entry name" value="AAA_22"/>
    <property type="match status" value="1"/>
</dbReference>
<comment type="caution">
    <text evidence="2">The sequence shown here is derived from an EMBL/GenBank/DDBJ whole genome shotgun (WGS) entry which is preliminary data.</text>
</comment>
<accession>A0AAV3U0M0</accession>
<sequence length="530" mass="56670">MSHDPVVNDALTELGLSGSPFTPGDCASADFISPLRENQVQRAAHLCRYGDQLLVVVGGKGAGKTFFLTKLSLDLAEIPQLVMMDAADYAEAEDEFWAALVAQLGAQSLSMSDSVGAQIAAIRKHLAQCEDPPVLLLDNAEAFSDQVLAVLLSLMSSGAQESALKSVLAGSSKLVERLDALNNIEVMIYDLELAVVTVEQWQNFCDIQLRLYGLSGDSPITEDVLEGIISDAGINVRKIFEQLDDQLREERVTSIPEKGSLGLPPMHLALIVGLVVCLLLMVLVGERLFGGEEPATAPTFEKQADVVVYDSKGSAAQAANEAKIAQDMASDITKQDASNLDYDANGSDSVQPIIANRAAEAEPQVAAEVSQAITEAINEQSEAVAEPLVTGQAQQGTPIASGNATEATPEQDIRLVPPEQAQPVESAPAPSARAPSSINDLPDGRYVLQILAASKAEGLQAFVDDQSNRDSLRIAEIKRGSGSWFVLLQGNYASPEAARSAVKYLPKDQQKDGVWPRKTEDIKRILIENQ</sequence>
<organism evidence="2 3">
    <name type="scientific">Halioxenophilus aromaticivorans</name>
    <dbReference type="NCBI Taxonomy" id="1306992"/>
    <lineage>
        <taxon>Bacteria</taxon>
        <taxon>Pseudomonadati</taxon>
        <taxon>Pseudomonadota</taxon>
        <taxon>Gammaproteobacteria</taxon>
        <taxon>Alteromonadales</taxon>
        <taxon>Alteromonadaceae</taxon>
        <taxon>Halioxenophilus</taxon>
    </lineage>
</organism>
<dbReference type="InterPro" id="IPR027417">
    <property type="entry name" value="P-loop_NTPase"/>
</dbReference>
<evidence type="ECO:0000313" key="2">
    <source>
        <dbReference type="EMBL" id="GAA4937522.1"/>
    </source>
</evidence>
<keyword evidence="3" id="KW-1185">Reference proteome</keyword>
<proteinExistence type="predicted"/>
<dbReference type="GO" id="GO:0042834">
    <property type="term" value="F:peptidoglycan binding"/>
    <property type="evidence" value="ECO:0007669"/>
    <property type="project" value="InterPro"/>
</dbReference>
<dbReference type="InterPro" id="IPR007730">
    <property type="entry name" value="SPOR-like_dom"/>
</dbReference>
<name>A0AAV3U0M0_9ALTE</name>
<feature type="domain" description="SPOR" evidence="1">
    <location>
        <begin position="440"/>
        <end position="518"/>
    </location>
</feature>
<dbReference type="InterPro" id="IPR052026">
    <property type="entry name" value="ExeA_AAA_ATPase_DNA-bind"/>
</dbReference>
<dbReference type="PANTHER" id="PTHR35894">
    <property type="entry name" value="GENERAL SECRETION PATHWAY PROTEIN A-RELATED"/>
    <property type="match status" value="1"/>
</dbReference>
<dbReference type="Gene3D" id="3.30.70.1070">
    <property type="entry name" value="Sporulation related repeat"/>
    <property type="match status" value="1"/>
</dbReference>
<dbReference type="PANTHER" id="PTHR35894:SF1">
    <property type="entry name" value="PHOSPHORIBULOKINASE _ URIDINE KINASE FAMILY"/>
    <property type="match status" value="1"/>
</dbReference>
<evidence type="ECO:0000259" key="1">
    <source>
        <dbReference type="PROSITE" id="PS51724"/>
    </source>
</evidence>
<dbReference type="Pfam" id="PF05036">
    <property type="entry name" value="SPOR"/>
    <property type="match status" value="1"/>
</dbReference>
<dbReference type="PROSITE" id="PS51724">
    <property type="entry name" value="SPOR"/>
    <property type="match status" value="1"/>
</dbReference>
<reference evidence="3" key="1">
    <citation type="journal article" date="2019" name="Int. J. Syst. Evol. Microbiol.">
        <title>The Global Catalogue of Microorganisms (GCM) 10K type strain sequencing project: providing services to taxonomists for standard genome sequencing and annotation.</title>
        <authorList>
            <consortium name="The Broad Institute Genomics Platform"/>
            <consortium name="The Broad Institute Genome Sequencing Center for Infectious Disease"/>
            <person name="Wu L."/>
            <person name="Ma J."/>
        </authorList>
    </citation>
    <scope>NUCLEOTIDE SEQUENCE [LARGE SCALE GENOMIC DNA]</scope>
    <source>
        <strain evidence="3">JCM 19134</strain>
    </source>
</reference>
<protein>
    <recommendedName>
        <fullName evidence="1">SPOR domain-containing protein</fullName>
    </recommendedName>
</protein>
<dbReference type="GO" id="GO:0016887">
    <property type="term" value="F:ATP hydrolysis activity"/>
    <property type="evidence" value="ECO:0007669"/>
    <property type="project" value="InterPro"/>
</dbReference>
<dbReference type="InterPro" id="IPR036680">
    <property type="entry name" value="SPOR-like_sf"/>
</dbReference>
<gene>
    <name evidence="2" type="ORF">GCM10025791_14010</name>
</gene>
<dbReference type="AlphaFoldDB" id="A0AAV3U0M0"/>
<dbReference type="Proteomes" id="UP001409585">
    <property type="component" value="Unassembled WGS sequence"/>
</dbReference>
<dbReference type="InterPro" id="IPR049945">
    <property type="entry name" value="AAA_22"/>
</dbReference>